<proteinExistence type="predicted"/>
<name>A0A418X2L7_9BURK</name>
<organism evidence="5 6">
    <name type="scientific">Noviherbaspirillum cavernae</name>
    <dbReference type="NCBI Taxonomy" id="2320862"/>
    <lineage>
        <taxon>Bacteria</taxon>
        <taxon>Pseudomonadati</taxon>
        <taxon>Pseudomonadota</taxon>
        <taxon>Betaproteobacteria</taxon>
        <taxon>Burkholderiales</taxon>
        <taxon>Oxalobacteraceae</taxon>
        <taxon>Noviherbaspirillum</taxon>
    </lineage>
</organism>
<feature type="signal peptide" evidence="3">
    <location>
        <begin position="1"/>
        <end position="25"/>
    </location>
</feature>
<evidence type="ECO:0000256" key="3">
    <source>
        <dbReference type="SAM" id="SignalP"/>
    </source>
</evidence>
<reference evidence="5 6" key="1">
    <citation type="submission" date="2018-09" db="EMBL/GenBank/DDBJ databases">
        <authorList>
            <person name="Zhu H."/>
        </authorList>
    </citation>
    <scope>NUCLEOTIDE SEQUENCE [LARGE SCALE GENOMIC DNA]</scope>
    <source>
        <strain evidence="5 6">K2R10-39</strain>
    </source>
</reference>
<feature type="chain" id="PRO_5019292751" evidence="3">
    <location>
        <begin position="26"/>
        <end position="157"/>
    </location>
</feature>
<dbReference type="GO" id="GO:0019867">
    <property type="term" value="C:outer membrane"/>
    <property type="evidence" value="ECO:0007669"/>
    <property type="project" value="InterPro"/>
</dbReference>
<dbReference type="InterPro" id="IPR008816">
    <property type="entry name" value="Gly_zipper_2TM_dom"/>
</dbReference>
<dbReference type="PANTHER" id="PTHR35603">
    <property type="match status" value="1"/>
</dbReference>
<dbReference type="RefSeq" id="WP_119739539.1">
    <property type="nucleotide sequence ID" value="NZ_QYUN01000002.1"/>
</dbReference>
<feature type="domain" description="Glycine zipper 2TM" evidence="4">
    <location>
        <begin position="66"/>
        <end position="105"/>
    </location>
</feature>
<comment type="subcellular location">
    <subcellularLocation>
        <location evidence="1">Membrane</location>
    </subcellularLocation>
</comment>
<accession>A0A418X2L7</accession>
<dbReference type="Proteomes" id="UP000285190">
    <property type="component" value="Unassembled WGS sequence"/>
</dbReference>
<dbReference type="InterPro" id="IPR051407">
    <property type="entry name" value="Bact_OM_lipoprot/Surf_antigen"/>
</dbReference>
<sequence length="157" mass="15407">MSPGKMKALAIVPVVFALGACGSTSQPTYGNSTSPASAASTSSASGYGVVQSIDVVQRQAQGSALGMVGGAVVGGLLGNQIGSGTGRTAATVAGAAGGALAGNQVSKNMSAGEQSYRVVVVMDNGSTQTLTQDAPPAVQKGERVRLQNGAIVERIAR</sequence>
<keyword evidence="3" id="KW-0732">Signal</keyword>
<evidence type="ECO:0000313" key="5">
    <source>
        <dbReference type="EMBL" id="RJG06713.1"/>
    </source>
</evidence>
<comment type="caution">
    <text evidence="5">The sequence shown here is derived from an EMBL/GenBank/DDBJ whole genome shotgun (WGS) entry which is preliminary data.</text>
</comment>
<protein>
    <submittedName>
        <fullName evidence="5">Glycine zipper 2TM domain-containing protein</fullName>
    </submittedName>
</protein>
<evidence type="ECO:0000259" key="4">
    <source>
        <dbReference type="Pfam" id="PF05433"/>
    </source>
</evidence>
<dbReference type="AlphaFoldDB" id="A0A418X2L7"/>
<dbReference type="OrthoDB" id="9153931at2"/>
<dbReference type="PROSITE" id="PS51257">
    <property type="entry name" value="PROKAR_LIPOPROTEIN"/>
    <property type="match status" value="1"/>
</dbReference>
<evidence type="ECO:0000256" key="2">
    <source>
        <dbReference type="ARBA" id="ARBA00023136"/>
    </source>
</evidence>
<keyword evidence="6" id="KW-1185">Reference proteome</keyword>
<keyword evidence="2" id="KW-0472">Membrane</keyword>
<evidence type="ECO:0000313" key="6">
    <source>
        <dbReference type="Proteomes" id="UP000285190"/>
    </source>
</evidence>
<gene>
    <name evidence="5" type="ORF">D3870_12490</name>
</gene>
<dbReference type="EMBL" id="QYUN01000002">
    <property type="protein sequence ID" value="RJG06713.1"/>
    <property type="molecule type" value="Genomic_DNA"/>
</dbReference>
<dbReference type="PANTHER" id="PTHR35603:SF2">
    <property type="entry name" value="OUTER MEMBRANE LIPOPROTEIN"/>
    <property type="match status" value="1"/>
</dbReference>
<evidence type="ECO:0000256" key="1">
    <source>
        <dbReference type="ARBA" id="ARBA00004370"/>
    </source>
</evidence>
<dbReference type="Pfam" id="PF05433">
    <property type="entry name" value="Rick_17kDa_Anti"/>
    <property type="match status" value="1"/>
</dbReference>